<comment type="caution">
    <text evidence="2">The sequence shown here is derived from an EMBL/GenBank/DDBJ whole genome shotgun (WGS) entry which is preliminary data.</text>
</comment>
<dbReference type="OrthoDB" id="3946741at2759"/>
<evidence type="ECO:0000313" key="2">
    <source>
        <dbReference type="EMBL" id="KAF4307631.1"/>
    </source>
</evidence>
<feature type="region of interest" description="Disordered" evidence="1">
    <location>
        <begin position="141"/>
        <end position="676"/>
    </location>
</feature>
<proteinExistence type="predicted"/>
<reference evidence="2" key="1">
    <citation type="submission" date="2020-04" db="EMBL/GenBank/DDBJ databases">
        <title>Genome Assembly and Annotation of Botryosphaeria dothidea sdau 11-99, a Latent Pathogen of Apple Fruit Ring Rot in China.</title>
        <authorList>
            <person name="Yu C."/>
            <person name="Diao Y."/>
            <person name="Lu Q."/>
            <person name="Zhao J."/>
            <person name="Cui S."/>
            <person name="Peng C."/>
            <person name="He B."/>
            <person name="Liu H."/>
        </authorList>
    </citation>
    <scope>NUCLEOTIDE SEQUENCE [LARGE SCALE GENOMIC DNA]</scope>
    <source>
        <strain evidence="2">Sdau11-99</strain>
    </source>
</reference>
<feature type="compositionally biased region" description="Polar residues" evidence="1">
    <location>
        <begin position="530"/>
        <end position="541"/>
    </location>
</feature>
<feature type="compositionally biased region" description="Polar residues" evidence="1">
    <location>
        <begin position="293"/>
        <end position="313"/>
    </location>
</feature>
<evidence type="ECO:0000256" key="1">
    <source>
        <dbReference type="SAM" id="MobiDB-lite"/>
    </source>
</evidence>
<feature type="compositionally biased region" description="Polar residues" evidence="1">
    <location>
        <begin position="67"/>
        <end position="77"/>
    </location>
</feature>
<feature type="compositionally biased region" description="Polar residues" evidence="1">
    <location>
        <begin position="173"/>
        <end position="191"/>
    </location>
</feature>
<feature type="compositionally biased region" description="Low complexity" evidence="1">
    <location>
        <begin position="314"/>
        <end position="328"/>
    </location>
</feature>
<feature type="compositionally biased region" description="Low complexity" evidence="1">
    <location>
        <begin position="474"/>
        <end position="489"/>
    </location>
</feature>
<organism evidence="2 3">
    <name type="scientific">Botryosphaeria dothidea</name>
    <dbReference type="NCBI Taxonomy" id="55169"/>
    <lineage>
        <taxon>Eukaryota</taxon>
        <taxon>Fungi</taxon>
        <taxon>Dikarya</taxon>
        <taxon>Ascomycota</taxon>
        <taxon>Pezizomycotina</taxon>
        <taxon>Dothideomycetes</taxon>
        <taxon>Dothideomycetes incertae sedis</taxon>
        <taxon>Botryosphaeriales</taxon>
        <taxon>Botryosphaeriaceae</taxon>
        <taxon>Botryosphaeria</taxon>
    </lineage>
</organism>
<keyword evidence="3" id="KW-1185">Reference proteome</keyword>
<feature type="compositionally biased region" description="Pro residues" evidence="1">
    <location>
        <begin position="152"/>
        <end position="170"/>
    </location>
</feature>
<gene>
    <name evidence="2" type="ORF">GTA08_BOTSDO03785</name>
</gene>
<evidence type="ECO:0000313" key="3">
    <source>
        <dbReference type="Proteomes" id="UP000572817"/>
    </source>
</evidence>
<sequence length="708" mass="75170">MSPSALEQFPSPPRNRKDPRNGAGVGTGISIPQMRVDAASPPRQRAPTPLENIGLAITEDSPIASPASFSSNRTVSQLLPDKPEPVMPRQPDAVPKSPVPTSAPFIAKRKKPSQRDSSMTQDTVFEDMAFEEDTAVRKSMYPAKAVSVPPRKQQPPPIAPPVRPYRPPPSFAQEYTASPDTTRQPSLSLTIPPQGRQYPRQPTPSPPPIPSPLRIARPPNVAKPPIPLYNHRPAAAVLPPATDAHSSGSSGSTKFTGTNSTASSSYIPAYYTSPPTSILQTPPESYGGHGTSAAFSNNGPVPQTQSTSWSPQRQAQTTSPPHATTSTTQNRLPPQPQPAFAHPGPSTTGHQQRTTQQGTQANPPALCQWYPPPAPVAAVPANGHQQQPVFPPPHRQHTSAGSTSLAEPPASAKSQGSQYIPYSVPTAYARPPLPPQPQSPSRLPRGNARDARAAGQQTATTRPRLIKGDRVQRSTSSASMTSFESASPDDPSPPEDEETAAKQLGPDHHPQHHRRQTSAETGSHRRHNHPVQQMSSGRLTPNANEADEDDADADRSPISDIRYPKVPRASNQAVPRSSPNAGPRTATPSPRVNQQGDAFPSVANSPQGLLARRRGEGNGLLIDSGSGTPTKKGSGSPRTPENRIIGGGGSGDEEKDQARKSSAALPPAERGVGDATIATPTWVPRLTPTRRGDDLYLAVAYASKEGIP</sequence>
<name>A0A8H4N6F1_9PEZI</name>
<feature type="region of interest" description="Disordered" evidence="1">
    <location>
        <begin position="1"/>
        <end position="122"/>
    </location>
</feature>
<dbReference type="EMBL" id="WWBZ02000022">
    <property type="protein sequence ID" value="KAF4307631.1"/>
    <property type="molecule type" value="Genomic_DNA"/>
</dbReference>
<protein>
    <submittedName>
        <fullName evidence="2">Uncharacterized protein</fullName>
    </submittedName>
</protein>
<feature type="compositionally biased region" description="Low complexity" evidence="1">
    <location>
        <begin position="453"/>
        <end position="462"/>
    </location>
</feature>
<dbReference type="AlphaFoldDB" id="A0A8H4N6F1"/>
<feature type="compositionally biased region" description="Low complexity" evidence="1">
    <location>
        <begin position="347"/>
        <end position="360"/>
    </location>
</feature>
<dbReference type="Proteomes" id="UP000572817">
    <property type="component" value="Unassembled WGS sequence"/>
</dbReference>
<feature type="compositionally biased region" description="Polar residues" evidence="1">
    <location>
        <begin position="569"/>
        <end position="607"/>
    </location>
</feature>
<feature type="compositionally biased region" description="Pro residues" evidence="1">
    <location>
        <begin position="201"/>
        <end position="211"/>
    </location>
</feature>
<accession>A0A8H4N6F1</accession>
<feature type="compositionally biased region" description="Polar residues" evidence="1">
    <location>
        <begin position="273"/>
        <end position="283"/>
    </location>
</feature>
<feature type="compositionally biased region" description="Low complexity" evidence="1">
    <location>
        <begin position="246"/>
        <end position="261"/>
    </location>
</feature>
<feature type="compositionally biased region" description="Low complexity" evidence="1">
    <location>
        <begin position="624"/>
        <end position="637"/>
    </location>
</feature>